<dbReference type="InterPro" id="IPR036691">
    <property type="entry name" value="Endo/exonu/phosph_ase_sf"/>
</dbReference>
<dbReference type="WBParaSite" id="NBR_0001453801-mRNA-1">
    <property type="protein sequence ID" value="NBR_0001453801-mRNA-1"/>
    <property type="gene ID" value="NBR_0001453801"/>
</dbReference>
<dbReference type="Proteomes" id="UP000271162">
    <property type="component" value="Unassembled WGS sequence"/>
</dbReference>
<dbReference type="PANTHER" id="PTHR43250:SF2">
    <property type="entry name" value="EXODEOXYRIBONUCLEASE III"/>
    <property type="match status" value="1"/>
</dbReference>
<accession>A0A0N4YD62</accession>
<keyword evidence="3" id="KW-1185">Reference proteome</keyword>
<dbReference type="AlphaFoldDB" id="A0A0N4YD62"/>
<dbReference type="GO" id="GO:0008311">
    <property type="term" value="F:double-stranded DNA 3'-5' DNA exonuclease activity"/>
    <property type="evidence" value="ECO:0007669"/>
    <property type="project" value="InterPro"/>
</dbReference>
<reference evidence="4" key="1">
    <citation type="submission" date="2017-02" db="UniProtKB">
        <authorList>
            <consortium name="WormBaseParasite"/>
        </authorList>
    </citation>
    <scope>IDENTIFICATION</scope>
</reference>
<proteinExistence type="predicted"/>
<gene>
    <name evidence="2" type="ORF">NBR_LOCUS14539</name>
</gene>
<name>A0A0N4YD62_NIPBR</name>
<reference evidence="2 3" key="2">
    <citation type="submission" date="2018-11" db="EMBL/GenBank/DDBJ databases">
        <authorList>
            <consortium name="Pathogen Informatics"/>
        </authorList>
    </citation>
    <scope>NUCLEOTIDE SEQUENCE [LARGE SCALE GENOMIC DNA]</scope>
</reference>
<dbReference type="Gene3D" id="3.60.10.10">
    <property type="entry name" value="Endonuclease/exonuclease/phosphatase"/>
    <property type="match status" value="1"/>
</dbReference>
<evidence type="ECO:0000313" key="2">
    <source>
        <dbReference type="EMBL" id="VDL78128.1"/>
    </source>
</evidence>
<dbReference type="STRING" id="27835.A0A0N4YD62"/>
<evidence type="ECO:0000256" key="1">
    <source>
        <dbReference type="SAM" id="MobiDB-lite"/>
    </source>
</evidence>
<dbReference type="SUPFAM" id="SSF56219">
    <property type="entry name" value="DNase I-like"/>
    <property type="match status" value="1"/>
</dbReference>
<dbReference type="PANTHER" id="PTHR43250">
    <property type="entry name" value="EXODEOXYRIBONUCLEASE III"/>
    <property type="match status" value="1"/>
</dbReference>
<dbReference type="GO" id="GO:0006281">
    <property type="term" value="P:DNA repair"/>
    <property type="evidence" value="ECO:0007669"/>
    <property type="project" value="InterPro"/>
</dbReference>
<evidence type="ECO:0000313" key="4">
    <source>
        <dbReference type="WBParaSite" id="NBR_0001453801-mRNA-1"/>
    </source>
</evidence>
<protein>
    <submittedName>
        <fullName evidence="4">Endo/exonuclease/phosphatase domain-containing protein</fullName>
    </submittedName>
</protein>
<sequence>MEKHVTSNGMMTRRTYVKATASAGSDAHSRSPVSGESMRGSSKQGRHRGVTKLVHECQSEVVLKQERQLQGPSKPARKCKNDVKTRVATLNVGTLTGRSSELAAALEYRRIDLCALQETRWCGSKARDIGRGFEVLYFGSPKTTNGVGIAASERFRDSFRR</sequence>
<organism evidence="4">
    <name type="scientific">Nippostrongylus brasiliensis</name>
    <name type="common">Rat hookworm</name>
    <dbReference type="NCBI Taxonomy" id="27835"/>
    <lineage>
        <taxon>Eukaryota</taxon>
        <taxon>Metazoa</taxon>
        <taxon>Ecdysozoa</taxon>
        <taxon>Nematoda</taxon>
        <taxon>Chromadorea</taxon>
        <taxon>Rhabditida</taxon>
        <taxon>Rhabditina</taxon>
        <taxon>Rhabditomorpha</taxon>
        <taxon>Strongyloidea</taxon>
        <taxon>Heligmosomidae</taxon>
        <taxon>Nippostrongylus</taxon>
    </lineage>
</organism>
<feature type="compositionally biased region" description="Polar residues" evidence="1">
    <location>
        <begin position="31"/>
        <end position="43"/>
    </location>
</feature>
<dbReference type="EMBL" id="UYSL01021399">
    <property type="protein sequence ID" value="VDL78128.1"/>
    <property type="molecule type" value="Genomic_DNA"/>
</dbReference>
<feature type="region of interest" description="Disordered" evidence="1">
    <location>
        <begin position="19"/>
        <end position="48"/>
    </location>
</feature>
<dbReference type="InterPro" id="IPR037493">
    <property type="entry name" value="ExoIII-like"/>
</dbReference>
<evidence type="ECO:0000313" key="3">
    <source>
        <dbReference type="Proteomes" id="UP000271162"/>
    </source>
</evidence>